<protein>
    <submittedName>
        <fullName evidence="1">Uncharacterized protein</fullName>
    </submittedName>
</protein>
<name>A0A0D2LZG4_GOSRA</name>
<gene>
    <name evidence="1" type="ORF">B456_001G166500</name>
</gene>
<accession>A0A0D2LZG4</accession>
<keyword evidence="2" id="KW-1185">Reference proteome</keyword>
<reference evidence="1 2" key="1">
    <citation type="journal article" date="2012" name="Nature">
        <title>Repeated polyploidization of Gossypium genomes and the evolution of spinnable cotton fibres.</title>
        <authorList>
            <person name="Paterson A.H."/>
            <person name="Wendel J.F."/>
            <person name="Gundlach H."/>
            <person name="Guo H."/>
            <person name="Jenkins J."/>
            <person name="Jin D."/>
            <person name="Llewellyn D."/>
            <person name="Showmaker K.C."/>
            <person name="Shu S."/>
            <person name="Udall J."/>
            <person name="Yoo M.J."/>
            <person name="Byers R."/>
            <person name="Chen W."/>
            <person name="Doron-Faigenboim A."/>
            <person name="Duke M.V."/>
            <person name="Gong L."/>
            <person name="Grimwood J."/>
            <person name="Grover C."/>
            <person name="Grupp K."/>
            <person name="Hu G."/>
            <person name="Lee T.H."/>
            <person name="Li J."/>
            <person name="Lin L."/>
            <person name="Liu T."/>
            <person name="Marler B.S."/>
            <person name="Page J.T."/>
            <person name="Roberts A.W."/>
            <person name="Romanel E."/>
            <person name="Sanders W.S."/>
            <person name="Szadkowski E."/>
            <person name="Tan X."/>
            <person name="Tang H."/>
            <person name="Xu C."/>
            <person name="Wang J."/>
            <person name="Wang Z."/>
            <person name="Zhang D."/>
            <person name="Zhang L."/>
            <person name="Ashrafi H."/>
            <person name="Bedon F."/>
            <person name="Bowers J.E."/>
            <person name="Brubaker C.L."/>
            <person name="Chee P.W."/>
            <person name="Das S."/>
            <person name="Gingle A.R."/>
            <person name="Haigler C.H."/>
            <person name="Harker D."/>
            <person name="Hoffmann L.V."/>
            <person name="Hovav R."/>
            <person name="Jones D.C."/>
            <person name="Lemke C."/>
            <person name="Mansoor S."/>
            <person name="ur Rahman M."/>
            <person name="Rainville L.N."/>
            <person name="Rambani A."/>
            <person name="Reddy U.K."/>
            <person name="Rong J.K."/>
            <person name="Saranga Y."/>
            <person name="Scheffler B.E."/>
            <person name="Scheffler J.A."/>
            <person name="Stelly D.M."/>
            <person name="Triplett B.A."/>
            <person name="Van Deynze A."/>
            <person name="Vaslin M.F."/>
            <person name="Waghmare V.N."/>
            <person name="Walford S.A."/>
            <person name="Wright R.J."/>
            <person name="Zaki E.A."/>
            <person name="Zhang T."/>
            <person name="Dennis E.S."/>
            <person name="Mayer K.F."/>
            <person name="Peterson D.G."/>
            <person name="Rokhsar D.S."/>
            <person name="Wang X."/>
            <person name="Schmutz J."/>
        </authorList>
    </citation>
    <scope>NUCLEOTIDE SEQUENCE [LARGE SCALE GENOMIC DNA]</scope>
</reference>
<dbReference type="AlphaFoldDB" id="A0A0D2LZG4"/>
<evidence type="ECO:0000313" key="2">
    <source>
        <dbReference type="Proteomes" id="UP000032304"/>
    </source>
</evidence>
<dbReference type="eggNOG" id="ENOG502T2DV">
    <property type="taxonomic scope" value="Eukaryota"/>
</dbReference>
<organism evidence="1 2">
    <name type="scientific">Gossypium raimondii</name>
    <name type="common">Peruvian cotton</name>
    <name type="synonym">Gossypium klotzschianum subsp. raimondii</name>
    <dbReference type="NCBI Taxonomy" id="29730"/>
    <lineage>
        <taxon>Eukaryota</taxon>
        <taxon>Viridiplantae</taxon>
        <taxon>Streptophyta</taxon>
        <taxon>Embryophyta</taxon>
        <taxon>Tracheophyta</taxon>
        <taxon>Spermatophyta</taxon>
        <taxon>Magnoliopsida</taxon>
        <taxon>eudicotyledons</taxon>
        <taxon>Gunneridae</taxon>
        <taxon>Pentapetalae</taxon>
        <taxon>rosids</taxon>
        <taxon>malvids</taxon>
        <taxon>Malvales</taxon>
        <taxon>Malvaceae</taxon>
        <taxon>Malvoideae</taxon>
        <taxon>Gossypium</taxon>
    </lineage>
</organism>
<sequence length="61" mass="6616">MTPADFTLSTPGANPLSVLPPRRRTRARVEPFISGVTAVERNKILRSRNIRAGGTVNSAKI</sequence>
<evidence type="ECO:0000313" key="1">
    <source>
        <dbReference type="EMBL" id="KJB09792.1"/>
    </source>
</evidence>
<dbReference type="Gramene" id="KJB09792">
    <property type="protein sequence ID" value="KJB09792"/>
    <property type="gene ID" value="B456_001G166500"/>
</dbReference>
<dbReference type="EMBL" id="CM001740">
    <property type="protein sequence ID" value="KJB09792.1"/>
    <property type="molecule type" value="Genomic_DNA"/>
</dbReference>
<proteinExistence type="predicted"/>
<dbReference type="Proteomes" id="UP000032304">
    <property type="component" value="Chromosome 1"/>
</dbReference>
<dbReference type="OMA" id="RPHNIGA"/>